<dbReference type="STRING" id="52670.A0A2I4BZP2"/>
<evidence type="ECO:0000256" key="12">
    <source>
        <dbReference type="SAM" id="Phobius"/>
    </source>
</evidence>
<dbReference type="InterPro" id="IPR013320">
    <property type="entry name" value="ConA-like_dom_sf"/>
</dbReference>
<feature type="transmembrane region" description="Helical" evidence="12">
    <location>
        <begin position="1241"/>
        <end position="1265"/>
    </location>
</feature>
<keyword evidence="8 12" id="KW-0472">Membrane</keyword>
<feature type="domain" description="Laminin G" evidence="15">
    <location>
        <begin position="368"/>
        <end position="545"/>
    </location>
</feature>
<protein>
    <submittedName>
        <fullName evidence="19">Contactin-associated protein-like 4</fullName>
    </submittedName>
</protein>
<dbReference type="PROSITE" id="PS51257">
    <property type="entry name" value="PROKAR_LIPOPROTEIN"/>
    <property type="match status" value="1"/>
</dbReference>
<evidence type="ECO:0000256" key="10">
    <source>
        <dbReference type="PROSITE-ProRule" id="PRU00076"/>
    </source>
</evidence>
<evidence type="ECO:0000256" key="6">
    <source>
        <dbReference type="ARBA" id="ARBA00022737"/>
    </source>
</evidence>
<feature type="chain" id="PRO_5014140921" evidence="13">
    <location>
        <begin position="28"/>
        <end position="1309"/>
    </location>
</feature>
<dbReference type="PROSITE" id="PS50026">
    <property type="entry name" value="EGF_3"/>
    <property type="match status" value="2"/>
</dbReference>
<dbReference type="SUPFAM" id="SSF57196">
    <property type="entry name" value="EGF/Laminin"/>
    <property type="match status" value="1"/>
</dbReference>
<dbReference type="SMART" id="SM00282">
    <property type="entry name" value="LamG"/>
    <property type="match status" value="4"/>
</dbReference>
<dbReference type="NCBIfam" id="NF040941">
    <property type="entry name" value="GGGWT_bact"/>
    <property type="match status" value="1"/>
</dbReference>
<dbReference type="InParanoid" id="A0A2I4BZP2"/>
<gene>
    <name evidence="19" type="primary">LOC106524099</name>
</gene>
<dbReference type="SUPFAM" id="SSF49785">
    <property type="entry name" value="Galactose-binding domain-like"/>
    <property type="match status" value="1"/>
</dbReference>
<dbReference type="PANTHER" id="PTHR15036:SF40">
    <property type="entry name" value="CONTACTIN-ASSOCIATED PROTEIN-LIKE 4"/>
    <property type="match status" value="1"/>
</dbReference>
<evidence type="ECO:0000256" key="2">
    <source>
        <dbReference type="ARBA" id="ARBA00010241"/>
    </source>
</evidence>
<dbReference type="SMART" id="SM00231">
    <property type="entry name" value="FA58C"/>
    <property type="match status" value="1"/>
</dbReference>
<dbReference type="Gene3D" id="2.60.120.260">
    <property type="entry name" value="Galactose-binding domain-like"/>
    <property type="match status" value="1"/>
</dbReference>
<feature type="domain" description="Laminin G" evidence="15">
    <location>
        <begin position="794"/>
        <end position="959"/>
    </location>
</feature>
<keyword evidence="18" id="KW-1185">Reference proteome</keyword>
<organism evidence="18 19">
    <name type="scientific">Austrofundulus limnaeus</name>
    <name type="common">Annual killifish</name>
    <dbReference type="NCBI Taxonomy" id="52670"/>
    <lineage>
        <taxon>Eukaryota</taxon>
        <taxon>Metazoa</taxon>
        <taxon>Chordata</taxon>
        <taxon>Craniata</taxon>
        <taxon>Vertebrata</taxon>
        <taxon>Euteleostomi</taxon>
        <taxon>Actinopterygii</taxon>
        <taxon>Neopterygii</taxon>
        <taxon>Teleostei</taxon>
        <taxon>Neoteleostei</taxon>
        <taxon>Acanthomorphata</taxon>
        <taxon>Ovalentaria</taxon>
        <taxon>Atherinomorphae</taxon>
        <taxon>Cyprinodontiformes</taxon>
        <taxon>Rivulidae</taxon>
        <taxon>Austrofundulus</taxon>
    </lineage>
</organism>
<keyword evidence="9 11" id="KW-1015">Disulfide bond</keyword>
<dbReference type="InterPro" id="IPR000742">
    <property type="entry name" value="EGF"/>
</dbReference>
<proteinExistence type="inferred from homology"/>
<dbReference type="PROSITE" id="PS50025">
    <property type="entry name" value="LAM_G_DOMAIN"/>
    <property type="match status" value="4"/>
</dbReference>
<dbReference type="Proteomes" id="UP000192220">
    <property type="component" value="Unplaced"/>
</dbReference>
<evidence type="ECO:0000256" key="9">
    <source>
        <dbReference type="ARBA" id="ARBA00023157"/>
    </source>
</evidence>
<feature type="signal peptide" evidence="13">
    <location>
        <begin position="1"/>
        <end position="27"/>
    </location>
</feature>
<dbReference type="GeneID" id="106524099"/>
<dbReference type="Gene3D" id="2.60.120.200">
    <property type="match status" value="4"/>
</dbReference>
<dbReference type="CDD" id="cd00057">
    <property type="entry name" value="FA58C"/>
    <property type="match status" value="1"/>
</dbReference>
<feature type="domain" description="Laminin G" evidence="15">
    <location>
        <begin position="182"/>
        <end position="362"/>
    </location>
</feature>
<dbReference type="PROSITE" id="PS01285">
    <property type="entry name" value="FA58C_1"/>
    <property type="match status" value="1"/>
</dbReference>
<keyword evidence="6" id="KW-0677">Repeat</keyword>
<dbReference type="FunFam" id="2.60.120.260:FF:000016">
    <property type="entry name" value="Contactin-associated protein-like 4 isoform 1"/>
    <property type="match status" value="1"/>
</dbReference>
<name>A0A2I4BZP2_AUSLI</name>
<feature type="domain" description="Fibrinogen C-terminal" evidence="17">
    <location>
        <begin position="583"/>
        <end position="635"/>
    </location>
</feature>
<dbReference type="SUPFAM" id="SSF49899">
    <property type="entry name" value="Concanavalin A-like lectins/glucanases"/>
    <property type="match status" value="4"/>
</dbReference>
<evidence type="ECO:0000259" key="17">
    <source>
        <dbReference type="PROSITE" id="PS51406"/>
    </source>
</evidence>
<dbReference type="GO" id="GO:0016020">
    <property type="term" value="C:membrane"/>
    <property type="evidence" value="ECO:0007669"/>
    <property type="project" value="UniProtKB-SubCell"/>
</dbReference>
<comment type="subcellular location">
    <subcellularLocation>
        <location evidence="1">Membrane</location>
        <topology evidence="1">Single-pass type I membrane protein</topology>
    </subcellularLocation>
</comment>
<feature type="domain" description="EGF-like" evidence="16">
    <location>
        <begin position="960"/>
        <end position="998"/>
    </location>
</feature>
<evidence type="ECO:0000259" key="15">
    <source>
        <dbReference type="PROSITE" id="PS50025"/>
    </source>
</evidence>
<dbReference type="PANTHER" id="PTHR15036">
    <property type="entry name" value="PIKACHURIN-LIKE PROTEIN"/>
    <property type="match status" value="1"/>
</dbReference>
<evidence type="ECO:0000313" key="18">
    <source>
        <dbReference type="Proteomes" id="UP000192220"/>
    </source>
</evidence>
<dbReference type="InterPro" id="IPR002181">
    <property type="entry name" value="Fibrinogen_a/b/g_C_dom"/>
</dbReference>
<dbReference type="Gene3D" id="2.10.25.10">
    <property type="entry name" value="Laminin"/>
    <property type="match status" value="1"/>
</dbReference>
<keyword evidence="3 10" id="KW-0245">EGF-like domain</keyword>
<feature type="domain" description="EGF-like" evidence="16">
    <location>
        <begin position="547"/>
        <end position="584"/>
    </location>
</feature>
<dbReference type="Gene3D" id="2.60.120.1000">
    <property type="match status" value="1"/>
</dbReference>
<dbReference type="OrthoDB" id="26719at2759"/>
<dbReference type="CDD" id="cd00110">
    <property type="entry name" value="LamG"/>
    <property type="match status" value="4"/>
</dbReference>
<feature type="domain" description="F5/8 type C" evidence="14">
    <location>
        <begin position="23"/>
        <end position="177"/>
    </location>
</feature>
<dbReference type="FunFam" id="2.60.120.200:FF:000026">
    <property type="entry name" value="contactin-associated protein-like 4 isoform X1"/>
    <property type="match status" value="1"/>
</dbReference>
<dbReference type="InterPro" id="IPR036056">
    <property type="entry name" value="Fibrinogen-like_C"/>
</dbReference>
<evidence type="ECO:0000256" key="4">
    <source>
        <dbReference type="ARBA" id="ARBA00022692"/>
    </source>
</evidence>
<evidence type="ECO:0000256" key="7">
    <source>
        <dbReference type="ARBA" id="ARBA00022989"/>
    </source>
</evidence>
<accession>A0A2I4BZP2</accession>
<keyword evidence="5 13" id="KW-0732">Signal</keyword>
<evidence type="ECO:0000256" key="1">
    <source>
        <dbReference type="ARBA" id="ARBA00004479"/>
    </source>
</evidence>
<comment type="caution">
    <text evidence="10">Lacks conserved residue(s) required for the propagation of feature annotation.</text>
</comment>
<evidence type="ECO:0000256" key="3">
    <source>
        <dbReference type="ARBA" id="ARBA00022536"/>
    </source>
</evidence>
<keyword evidence="7 12" id="KW-1133">Transmembrane helix</keyword>
<feature type="domain" description="Laminin G" evidence="15">
    <location>
        <begin position="1017"/>
        <end position="1202"/>
    </location>
</feature>
<keyword evidence="4 12" id="KW-0812">Transmembrane</keyword>
<dbReference type="PROSITE" id="PS51406">
    <property type="entry name" value="FIBRINOGEN_C_2"/>
    <property type="match status" value="1"/>
</dbReference>
<evidence type="ECO:0000259" key="14">
    <source>
        <dbReference type="PROSITE" id="PS50022"/>
    </source>
</evidence>
<dbReference type="SUPFAM" id="SSF56496">
    <property type="entry name" value="Fibrinogen C-terminal domain-like"/>
    <property type="match status" value="1"/>
</dbReference>
<dbReference type="KEGG" id="alim:106524099"/>
<comment type="similarity">
    <text evidence="2">Belongs to the neurexin family.</text>
</comment>
<evidence type="ECO:0000256" key="5">
    <source>
        <dbReference type="ARBA" id="ARBA00022729"/>
    </source>
</evidence>
<feature type="disulfide bond" evidence="11">
    <location>
        <begin position="932"/>
        <end position="959"/>
    </location>
</feature>
<evidence type="ECO:0000256" key="8">
    <source>
        <dbReference type="ARBA" id="ARBA00023136"/>
    </source>
</evidence>
<dbReference type="InterPro" id="IPR050372">
    <property type="entry name" value="Neurexin-related_CASP"/>
</dbReference>
<dbReference type="PROSITE" id="PS50022">
    <property type="entry name" value="FA58C_3"/>
    <property type="match status" value="1"/>
</dbReference>
<sequence>MSPRRTKVAGIVAFVASVLLGSCGTDGEEVCDSQLVANLPPSSFRSSSQLSSSHGPVFAKVNRREGAGGWSPLLSDKYQWLEVDLERRTQITAVATQGRYGSSDWLTAYLLMFSDTGHNWRQYRQEDSLGAFPGNSNADSVVQYKLDQPVVARYLRLIPLDWNPTGRIGLRLEIYGCRYTSYVASFDGSSSFVYRPSVRTSWTAMEIISLKFKTLKNSGTLLHAKGQRDHSLNLVLEKGKLHLYHQQGVSSASCGKLLVSLGSLLDDQHWHHVKLERISTHLNLTVDKNTQQVHVPAELSHWHIHTLSAGAAQNHGLQKPILPNRNFQGCLENLLYNDLNLIKLVKQNSPHVTAVGSMTFSCTEPVSVSVTFTDAHSFLQLPGRTSWWSGLVSVNLQFRTWNKAGLLLTFALQQQEGSVSLYLSETRLWLQLSKADRTVLELNAGSGLNDGQWHSVELASRENHLSITVDKDEGATAQTSIPLPLTSESQLFFGGCPAQAVECRNPSEVFQGCMRLLALDNQPVDLIKVQQRLLGNYSRLQIDMCGIIDRCSPSHCEHGGRCTQSWSTFHCNCSNSGYRGATCHSSKYEQSCEQYKHKGNTSGLYYIDVDGSGPVKPQLVYCNMTEDKTWVVIQHNNTELTRIQVSSDRNQYFAYFDYSSEEEQLASIISQSERCEQELSFHCRRSRLFSSLDGAPFSWWVGGPGLGQVQNYWGGALPGSRQCACGLKDNCLDSSFYCNCDADYDQWTEDSGLLTHKESLPVRSLVLGDTQRSRSEAAYKVGPLRCHGDKNFWNAAFFDKETSYLHFPTFHGELNADISFLFKTTFSSGVFLENLGIKDFIRIELSSSTEVVFSFDVGNGPREVKVRTSLPLNDSRWHSVRAERNVKEASLRVDGFPAVTQEAPADGLIHLQLNSQLFIGGTASRQKGFLGCIRSLQLNGVTLDLEERAKITPGVRPGCPGHCSSYGQLCQNQGICVEQANGFSCDCSQSAFTGAFCHKEVSASFESTTSITYIVKDPYELSGNGSTVPSSIYSDITLRGENISLSFRTSQSPALLLYVGSFLREYLILLVNKHDELEMRYKLHSSRDVEVLSSRGVNLADGRLHAVTIRRHADTVFVQIDQNAREDFNLTSDVEFNSIKSIILGRVPESEALNAGLSGLGSLGFTGCLSAVRFNSICPLKAALLHPDSRVLVTSPLIQSSCASSSQADPYAAETTHSLSDQPGSVDPGQPLVNVIRSDSAVIGGVIAVVIFVTMSALAIMARFVCTRKETFQNHEVKSAQPEDSCEFPFSGQADSLGVPSGNQKEFFI</sequence>
<dbReference type="InterPro" id="IPR000421">
    <property type="entry name" value="FA58C"/>
</dbReference>
<evidence type="ECO:0000259" key="16">
    <source>
        <dbReference type="PROSITE" id="PS50026"/>
    </source>
</evidence>
<dbReference type="SMART" id="SM00181">
    <property type="entry name" value="EGF"/>
    <property type="match status" value="2"/>
</dbReference>
<dbReference type="PROSITE" id="PS01286">
    <property type="entry name" value="FA58C_2"/>
    <property type="match status" value="1"/>
</dbReference>
<evidence type="ECO:0000256" key="11">
    <source>
        <dbReference type="PROSITE-ProRule" id="PRU00122"/>
    </source>
</evidence>
<dbReference type="Pfam" id="PF02210">
    <property type="entry name" value="Laminin_G_2"/>
    <property type="match status" value="4"/>
</dbReference>
<reference evidence="19" key="1">
    <citation type="submission" date="2025-08" db="UniProtKB">
        <authorList>
            <consortium name="RefSeq"/>
        </authorList>
    </citation>
    <scope>IDENTIFICATION</scope>
</reference>
<dbReference type="RefSeq" id="XP_013873212.1">
    <property type="nucleotide sequence ID" value="XM_014017758.1"/>
</dbReference>
<dbReference type="InterPro" id="IPR001791">
    <property type="entry name" value="Laminin_G"/>
</dbReference>
<dbReference type="Pfam" id="PF00754">
    <property type="entry name" value="F5_F8_type_C"/>
    <property type="match status" value="1"/>
</dbReference>
<evidence type="ECO:0000256" key="13">
    <source>
        <dbReference type="SAM" id="SignalP"/>
    </source>
</evidence>
<dbReference type="InterPro" id="IPR008979">
    <property type="entry name" value="Galactose-bd-like_sf"/>
</dbReference>
<dbReference type="CDD" id="cd00054">
    <property type="entry name" value="EGF_CA"/>
    <property type="match status" value="2"/>
</dbReference>
<evidence type="ECO:0000313" key="19">
    <source>
        <dbReference type="RefSeq" id="XP_013873212.1"/>
    </source>
</evidence>